<keyword evidence="1" id="KW-0175">Coiled coil</keyword>
<dbReference type="PANTHER" id="PTHR39082">
    <property type="entry name" value="PHOSPHOLIPASE C-BETA-2-RELATED"/>
    <property type="match status" value="1"/>
</dbReference>
<dbReference type="InterPro" id="IPR003743">
    <property type="entry name" value="Zf-RING_7"/>
</dbReference>
<dbReference type="STRING" id="1484053.SAMN05444274_103213"/>
<reference evidence="5" key="1">
    <citation type="submission" date="2016-11" db="EMBL/GenBank/DDBJ databases">
        <authorList>
            <person name="Varghese N."/>
            <person name="Submissions S."/>
        </authorList>
    </citation>
    <scope>NUCLEOTIDE SEQUENCE [LARGE SCALE GENOMIC DNA]</scope>
    <source>
        <strain evidence="5">DSM 26910</strain>
    </source>
</reference>
<dbReference type="OrthoDB" id="9795058at2"/>
<dbReference type="Gene3D" id="1.10.287.1490">
    <property type="match status" value="1"/>
</dbReference>
<evidence type="ECO:0000259" key="3">
    <source>
        <dbReference type="Pfam" id="PF02591"/>
    </source>
</evidence>
<feature type="domain" description="C4-type zinc ribbon" evidence="3">
    <location>
        <begin position="213"/>
        <end position="245"/>
    </location>
</feature>
<organism evidence="4 5">
    <name type="scientific">Mariniphaga anaerophila</name>
    <dbReference type="NCBI Taxonomy" id="1484053"/>
    <lineage>
        <taxon>Bacteria</taxon>
        <taxon>Pseudomonadati</taxon>
        <taxon>Bacteroidota</taxon>
        <taxon>Bacteroidia</taxon>
        <taxon>Marinilabiliales</taxon>
        <taxon>Prolixibacteraceae</taxon>
        <taxon>Mariniphaga</taxon>
    </lineage>
</organism>
<feature type="coiled-coil region" evidence="1">
    <location>
        <begin position="46"/>
        <end position="80"/>
    </location>
</feature>
<evidence type="ECO:0000256" key="2">
    <source>
        <dbReference type="SAM" id="MobiDB-lite"/>
    </source>
</evidence>
<dbReference type="EMBL" id="FQUM01000003">
    <property type="protein sequence ID" value="SHF00194.1"/>
    <property type="molecule type" value="Genomic_DNA"/>
</dbReference>
<dbReference type="AlphaFoldDB" id="A0A1M4Y2Z3"/>
<protein>
    <recommendedName>
        <fullName evidence="3">C4-type zinc ribbon domain-containing protein</fullName>
    </recommendedName>
</protein>
<evidence type="ECO:0000313" key="5">
    <source>
        <dbReference type="Proteomes" id="UP000184164"/>
    </source>
</evidence>
<proteinExistence type="predicted"/>
<dbReference type="Pfam" id="PF02591">
    <property type="entry name" value="Zn_ribbon_9"/>
    <property type="match status" value="1"/>
</dbReference>
<dbReference type="InterPro" id="IPR052376">
    <property type="entry name" value="Oxidative_Scav/Glycosyltrans"/>
</dbReference>
<sequence length="258" mass="29876">MNASISRQEDKDISIEDKLRALHELQSVVSEIDKIKTLRGELPLEVQDLEDEIAGLRTRLVNLEDEIKTLDTAINNKKIAIKDSQTLIAKYTEQQNNVRNNREFDSLSKEIEFQTLEIELSEKRIKEFTAEMSEKKETIETSKTLLKEREEDSDRKKNELDEITEETKIEEEKLKGKAEKIEMFIEPRLLTAFKRIRKNARNGLAVVTIQRDACGGCFNKIPPQRQLDIASRKKIIVCEYCGRILVDKNINVVEEAEQ</sequence>
<evidence type="ECO:0000256" key="1">
    <source>
        <dbReference type="SAM" id="Coils"/>
    </source>
</evidence>
<accession>A0A1M4Y2Z3</accession>
<keyword evidence="5" id="KW-1185">Reference proteome</keyword>
<evidence type="ECO:0000313" key="4">
    <source>
        <dbReference type="EMBL" id="SHF00194.1"/>
    </source>
</evidence>
<gene>
    <name evidence="4" type="ORF">SAMN05444274_103213</name>
</gene>
<feature type="region of interest" description="Disordered" evidence="2">
    <location>
        <begin position="139"/>
        <end position="159"/>
    </location>
</feature>
<dbReference type="Proteomes" id="UP000184164">
    <property type="component" value="Unassembled WGS sequence"/>
</dbReference>
<name>A0A1M4Y2Z3_9BACT</name>
<dbReference type="PANTHER" id="PTHR39082:SF1">
    <property type="entry name" value="SCAVENGER RECEPTOR CLASS A MEMBER 3"/>
    <property type="match status" value="1"/>
</dbReference>
<dbReference type="RefSeq" id="WP_073000256.1">
    <property type="nucleotide sequence ID" value="NZ_FQUM01000003.1"/>
</dbReference>